<name>A0A0A0JLT2_9MICO</name>
<evidence type="ECO:0000256" key="5">
    <source>
        <dbReference type="ARBA" id="ARBA00022842"/>
    </source>
</evidence>
<dbReference type="AlphaFoldDB" id="A0A0A0JLT2"/>
<dbReference type="PANTHER" id="PTHR12992:SF11">
    <property type="entry name" value="MITOCHONDRIAL COENZYME A DIPHOSPHATASE NUDT8"/>
    <property type="match status" value="1"/>
</dbReference>
<dbReference type="SUPFAM" id="SSF55811">
    <property type="entry name" value="Nudix"/>
    <property type="match status" value="1"/>
</dbReference>
<accession>A0A0A0JLT2</accession>
<evidence type="ECO:0000259" key="7">
    <source>
        <dbReference type="PROSITE" id="PS51462"/>
    </source>
</evidence>
<dbReference type="PANTHER" id="PTHR12992">
    <property type="entry name" value="NUDIX HYDROLASE"/>
    <property type="match status" value="1"/>
</dbReference>
<dbReference type="PROSITE" id="PS51462">
    <property type="entry name" value="NUDIX"/>
    <property type="match status" value="1"/>
</dbReference>
<proteinExistence type="predicted"/>
<dbReference type="InterPro" id="IPR045121">
    <property type="entry name" value="CoAse"/>
</dbReference>
<keyword evidence="5" id="KW-0460">Magnesium</keyword>
<dbReference type="eggNOG" id="COG0494">
    <property type="taxonomic scope" value="Bacteria"/>
</dbReference>
<evidence type="ECO:0000256" key="6">
    <source>
        <dbReference type="ARBA" id="ARBA00023211"/>
    </source>
</evidence>
<dbReference type="GO" id="GO:0010945">
    <property type="term" value="F:coenzyme A diphosphatase activity"/>
    <property type="evidence" value="ECO:0007669"/>
    <property type="project" value="InterPro"/>
</dbReference>
<dbReference type="STRING" id="1385521.N803_09845"/>
<sequence length="212" mass="23064">MAQVFSNLADEEPEAFARFAPPGEVGRRSAVLMLFGPTEDGGTDVVLTARSRELRSHPGQVSFPGGRVDPTDAGVVDAALREAEEEVGVEPDSVDVVGELPELFLMPSDNSVTPVLGWWPVPGEVRVVDPGEVERVERVRLDELLDPANRFTVAHPSGYRGPGFEAGGLFVWGFTALLLNGAFELAELNVPWDESVERPIPEHVLADWARNR</sequence>
<comment type="caution">
    <text evidence="8">The sequence shown here is derived from an EMBL/GenBank/DDBJ whole genome shotgun (WGS) entry which is preliminary data.</text>
</comment>
<dbReference type="InterPro" id="IPR000086">
    <property type="entry name" value="NUDIX_hydrolase_dom"/>
</dbReference>
<evidence type="ECO:0000256" key="2">
    <source>
        <dbReference type="ARBA" id="ARBA00001946"/>
    </source>
</evidence>
<keyword evidence="3" id="KW-0479">Metal-binding</keyword>
<dbReference type="EMBL" id="AVPK01000003">
    <property type="protein sequence ID" value="KGN38068.1"/>
    <property type="molecule type" value="Genomic_DNA"/>
</dbReference>
<comment type="cofactor">
    <cofactor evidence="2">
        <name>Mg(2+)</name>
        <dbReference type="ChEBI" id="CHEBI:18420"/>
    </cofactor>
</comment>
<evidence type="ECO:0000256" key="4">
    <source>
        <dbReference type="ARBA" id="ARBA00022801"/>
    </source>
</evidence>
<dbReference type="InterPro" id="IPR015797">
    <property type="entry name" value="NUDIX_hydrolase-like_dom_sf"/>
</dbReference>
<comment type="cofactor">
    <cofactor evidence="1">
        <name>Mn(2+)</name>
        <dbReference type="ChEBI" id="CHEBI:29035"/>
    </cofactor>
</comment>
<gene>
    <name evidence="8" type="ORF">N803_09845</name>
</gene>
<keyword evidence="6" id="KW-0464">Manganese</keyword>
<evidence type="ECO:0000256" key="3">
    <source>
        <dbReference type="ARBA" id="ARBA00022723"/>
    </source>
</evidence>
<protein>
    <submittedName>
        <fullName evidence="8">NUDIX hydrolase</fullName>
    </submittedName>
</protein>
<organism evidence="8 9">
    <name type="scientific">Knoellia subterranea KCTC 19937</name>
    <dbReference type="NCBI Taxonomy" id="1385521"/>
    <lineage>
        <taxon>Bacteria</taxon>
        <taxon>Bacillati</taxon>
        <taxon>Actinomycetota</taxon>
        <taxon>Actinomycetes</taxon>
        <taxon>Micrococcales</taxon>
        <taxon>Intrasporangiaceae</taxon>
        <taxon>Knoellia</taxon>
    </lineage>
</organism>
<reference evidence="8 9" key="1">
    <citation type="submission" date="2013-08" db="EMBL/GenBank/DDBJ databases">
        <title>The genome sequence of Knoellia subterranea.</title>
        <authorList>
            <person name="Zhu W."/>
            <person name="Wang G."/>
        </authorList>
    </citation>
    <scope>NUCLEOTIDE SEQUENCE [LARGE SCALE GENOMIC DNA]</scope>
    <source>
        <strain evidence="8 9">KCTC 19937</strain>
    </source>
</reference>
<feature type="domain" description="Nudix hydrolase" evidence="7">
    <location>
        <begin position="25"/>
        <end position="165"/>
    </location>
</feature>
<evidence type="ECO:0000256" key="1">
    <source>
        <dbReference type="ARBA" id="ARBA00001936"/>
    </source>
</evidence>
<dbReference type="GO" id="GO:0046872">
    <property type="term" value="F:metal ion binding"/>
    <property type="evidence" value="ECO:0007669"/>
    <property type="project" value="UniProtKB-KW"/>
</dbReference>
<dbReference type="Proteomes" id="UP000030011">
    <property type="component" value="Unassembled WGS sequence"/>
</dbReference>
<keyword evidence="9" id="KW-1185">Reference proteome</keyword>
<dbReference type="CDD" id="cd03426">
    <property type="entry name" value="NUDIX_CoAse_Nudt7"/>
    <property type="match status" value="1"/>
</dbReference>
<dbReference type="OrthoDB" id="9802805at2"/>
<dbReference type="Gene3D" id="3.90.79.10">
    <property type="entry name" value="Nucleoside Triphosphate Pyrophosphohydrolase"/>
    <property type="match status" value="1"/>
</dbReference>
<evidence type="ECO:0000313" key="8">
    <source>
        <dbReference type="EMBL" id="KGN38068.1"/>
    </source>
</evidence>
<evidence type="ECO:0000313" key="9">
    <source>
        <dbReference type="Proteomes" id="UP000030011"/>
    </source>
</evidence>
<keyword evidence="4 8" id="KW-0378">Hydrolase</keyword>
<dbReference type="Pfam" id="PF00293">
    <property type="entry name" value="NUDIX"/>
    <property type="match status" value="1"/>
</dbReference>